<proteinExistence type="predicted"/>
<dbReference type="RefSeq" id="WP_404540175.1">
    <property type="nucleotide sequence ID" value="NZ_JADIKL010000006.1"/>
</dbReference>
<evidence type="ECO:0000313" key="2">
    <source>
        <dbReference type="EMBL" id="MFK2931552.1"/>
    </source>
</evidence>
<name>A0ABW8KHE1_9GAMM</name>
<evidence type="ECO:0000313" key="3">
    <source>
        <dbReference type="Proteomes" id="UP001620397"/>
    </source>
</evidence>
<organism evidence="2 3">
    <name type="scientific">Dyella agri</name>
    <dbReference type="NCBI Taxonomy" id="1926869"/>
    <lineage>
        <taxon>Bacteria</taxon>
        <taxon>Pseudomonadati</taxon>
        <taxon>Pseudomonadota</taxon>
        <taxon>Gammaproteobacteria</taxon>
        <taxon>Lysobacterales</taxon>
        <taxon>Rhodanobacteraceae</taxon>
        <taxon>Dyella</taxon>
    </lineage>
</organism>
<keyword evidence="1" id="KW-0812">Transmembrane</keyword>
<feature type="transmembrane region" description="Helical" evidence="1">
    <location>
        <begin position="27"/>
        <end position="46"/>
    </location>
</feature>
<dbReference type="Proteomes" id="UP001620397">
    <property type="component" value="Unassembled WGS sequence"/>
</dbReference>
<dbReference type="InterPro" id="IPR007383">
    <property type="entry name" value="DUF445"/>
</dbReference>
<dbReference type="PANTHER" id="PTHR38442:SF1">
    <property type="entry name" value="INNER MEMBRANE PROTEIN"/>
    <property type="match status" value="1"/>
</dbReference>
<gene>
    <name evidence="2" type="ORF">ISP14_12210</name>
</gene>
<evidence type="ECO:0000256" key="1">
    <source>
        <dbReference type="SAM" id="Phobius"/>
    </source>
</evidence>
<dbReference type="EMBL" id="JADIKL010000006">
    <property type="protein sequence ID" value="MFK2931552.1"/>
    <property type="molecule type" value="Genomic_DNA"/>
</dbReference>
<dbReference type="Pfam" id="PF04286">
    <property type="entry name" value="DUF445"/>
    <property type="match status" value="1"/>
</dbReference>
<comment type="caution">
    <text evidence="2">The sequence shown here is derived from an EMBL/GenBank/DDBJ whole genome shotgun (WGS) entry which is preliminary data.</text>
</comment>
<keyword evidence="3" id="KW-1185">Reference proteome</keyword>
<reference evidence="2 3" key="1">
    <citation type="submission" date="2020-10" db="EMBL/GenBank/DDBJ databases">
        <title>Phylogeny of dyella-like bacteria.</title>
        <authorList>
            <person name="Fu J."/>
        </authorList>
    </citation>
    <scope>NUCLEOTIDE SEQUENCE [LARGE SCALE GENOMIC DNA]</scope>
    <source>
        <strain evidence="2 3">DKC-1</strain>
    </source>
</reference>
<accession>A0ABW8KHE1</accession>
<keyword evidence="1" id="KW-1133">Transmembrane helix</keyword>
<sequence length="438" mass="48660">MDYGDPSVATAALVQAGKQKDLGKKKATAAALLVVACVVFVGATLLDPKHTHWGIGLVAAAAEAAMVGGLADWFAVVALFRAPLGQRWIPHTAIIPRNKDKIGSSLADFICDHFLGKAQILDKIRQFDPAERLARGLADPVSARKVADFVVRLSPRFVDMLDSDELQVFVRDATREKLAGLDVSNLLAQLLSVLTKDGRHHEAVDSLLHDVAEYVDRDEVRAMLAAKVAEELWAAARWLHVDKPIAEALANKMAQGTRQLLREMAQNREHELRERFERQIPEYIGRLQSDPVLRGKVHAFRDQVLANQELSHYVRDLWHAAMAWLRDDLASPSSAIHRHVLGAAMGLGAQLQASEEMKNWFNGWVMDTIDPLADEYREKIRQFIVDRVKAWSAEELTEQLELSLGRDLQYIRYNGTLVGALIGALLYGLMLAIRALAG</sequence>
<keyword evidence="1" id="KW-0472">Membrane</keyword>
<feature type="transmembrane region" description="Helical" evidence="1">
    <location>
        <begin position="416"/>
        <end position="437"/>
    </location>
</feature>
<protein>
    <submittedName>
        <fullName evidence="2">DUF445 domain-containing protein</fullName>
    </submittedName>
</protein>
<dbReference type="PANTHER" id="PTHR38442">
    <property type="entry name" value="INNER MEMBRANE PROTEIN-RELATED"/>
    <property type="match status" value="1"/>
</dbReference>
<feature type="transmembrane region" description="Helical" evidence="1">
    <location>
        <begin position="52"/>
        <end position="80"/>
    </location>
</feature>